<protein>
    <submittedName>
        <fullName evidence="9">Putative MFS family arabinose efflux permease</fullName>
    </submittedName>
</protein>
<dbReference type="Proteomes" id="UP000224915">
    <property type="component" value="Unassembled WGS sequence"/>
</dbReference>
<evidence type="ECO:0000313" key="10">
    <source>
        <dbReference type="Proteomes" id="UP000224915"/>
    </source>
</evidence>
<evidence type="ECO:0000256" key="7">
    <source>
        <dbReference type="SAM" id="Phobius"/>
    </source>
</evidence>
<organism evidence="9 10">
    <name type="scientific">Serinibacter salmoneus</name>
    <dbReference type="NCBI Taxonomy" id="556530"/>
    <lineage>
        <taxon>Bacteria</taxon>
        <taxon>Bacillati</taxon>
        <taxon>Actinomycetota</taxon>
        <taxon>Actinomycetes</taxon>
        <taxon>Micrococcales</taxon>
        <taxon>Beutenbergiaceae</taxon>
        <taxon>Serinibacter</taxon>
    </lineage>
</organism>
<comment type="caution">
    <text evidence="9">The sequence shown here is derived from an EMBL/GenBank/DDBJ whole genome shotgun (WGS) entry which is preliminary data.</text>
</comment>
<dbReference type="AlphaFoldDB" id="A0A2A9D3J8"/>
<sequence length="403" mass="40669">MTTPAWSLRALMPGVYLPVIVVEIGIGAILPFIPAEVVDRGGSLATAGAMAALIPVGRILADLPAGGLANRIGDRRAMILACLLAAGAAALVASAPGLVLLAVGLFLLGASDAVFGLARQSYLTAVVPPMQRARALSTLGGVARIGLFIGPFAGALVVREDPTVAFWLAVATSLVAGGQVLLSRELAGAAQVAQQEGHGTVVATIREHLHLLTRLGVAILAVGLVRGARMTALPLWGEHLQLDPSTTALIVGVAGGVDMLLFYPAGKLMDARGRLWVAIPSMITMGAAFVALPFTSTALGLTGVALLLGIGNGMGSGVVMTLGADVAPAADRAAFLGAWRLLYDAGSAAGPLGLSAGAALGSLAGGVWAMAGFSAAAALALWKMVPRFSVHANRGTRRRAGIE</sequence>
<feature type="transmembrane region" description="Helical" evidence="7">
    <location>
        <begin position="366"/>
        <end position="385"/>
    </location>
</feature>
<reference evidence="9 10" key="1">
    <citation type="submission" date="2017-10" db="EMBL/GenBank/DDBJ databases">
        <title>Sequencing the genomes of 1000 actinobacteria strains.</title>
        <authorList>
            <person name="Klenk H.-P."/>
        </authorList>
    </citation>
    <scope>NUCLEOTIDE SEQUENCE [LARGE SCALE GENOMIC DNA]</scope>
    <source>
        <strain evidence="9 10">DSM 21801</strain>
    </source>
</reference>
<dbReference type="InterPro" id="IPR011701">
    <property type="entry name" value="MFS"/>
</dbReference>
<keyword evidence="6 7" id="KW-0472">Membrane</keyword>
<feature type="transmembrane region" description="Helical" evidence="7">
    <location>
        <begin position="77"/>
        <end position="93"/>
    </location>
</feature>
<dbReference type="InterPro" id="IPR036259">
    <property type="entry name" value="MFS_trans_sf"/>
</dbReference>
<keyword evidence="5 7" id="KW-1133">Transmembrane helix</keyword>
<feature type="transmembrane region" description="Helical" evidence="7">
    <location>
        <begin position="298"/>
        <end position="320"/>
    </location>
</feature>
<keyword evidence="3" id="KW-1003">Cell membrane</keyword>
<proteinExistence type="predicted"/>
<feature type="transmembrane region" description="Helical" evidence="7">
    <location>
        <begin position="164"/>
        <end position="182"/>
    </location>
</feature>
<dbReference type="PANTHER" id="PTHR23517:SF3">
    <property type="entry name" value="INTEGRAL MEMBRANE TRANSPORT PROTEIN"/>
    <property type="match status" value="1"/>
</dbReference>
<dbReference type="InterPro" id="IPR020846">
    <property type="entry name" value="MFS_dom"/>
</dbReference>
<keyword evidence="4 7" id="KW-0812">Transmembrane</keyword>
<dbReference type="Pfam" id="PF07690">
    <property type="entry name" value="MFS_1"/>
    <property type="match status" value="1"/>
</dbReference>
<dbReference type="GO" id="GO:0022857">
    <property type="term" value="F:transmembrane transporter activity"/>
    <property type="evidence" value="ECO:0007669"/>
    <property type="project" value="InterPro"/>
</dbReference>
<dbReference type="PROSITE" id="PS50850">
    <property type="entry name" value="MFS"/>
    <property type="match status" value="1"/>
</dbReference>
<evidence type="ECO:0000256" key="4">
    <source>
        <dbReference type="ARBA" id="ARBA00022692"/>
    </source>
</evidence>
<dbReference type="GO" id="GO:0005886">
    <property type="term" value="C:plasma membrane"/>
    <property type="evidence" value="ECO:0007669"/>
    <property type="project" value="UniProtKB-SubCell"/>
</dbReference>
<evidence type="ECO:0000256" key="1">
    <source>
        <dbReference type="ARBA" id="ARBA00004651"/>
    </source>
</evidence>
<gene>
    <name evidence="9" type="ORF">ATL40_2136</name>
</gene>
<comment type="subcellular location">
    <subcellularLocation>
        <location evidence="1">Cell membrane</location>
        <topology evidence="1">Multi-pass membrane protein</topology>
    </subcellularLocation>
</comment>
<keyword evidence="2" id="KW-0813">Transport</keyword>
<feature type="transmembrane region" description="Helical" evidence="7">
    <location>
        <begin position="245"/>
        <end position="263"/>
    </location>
</feature>
<dbReference type="SUPFAM" id="SSF103473">
    <property type="entry name" value="MFS general substrate transporter"/>
    <property type="match status" value="1"/>
</dbReference>
<dbReference type="PANTHER" id="PTHR23517">
    <property type="entry name" value="RESISTANCE PROTEIN MDTM, PUTATIVE-RELATED-RELATED"/>
    <property type="match status" value="1"/>
</dbReference>
<accession>A0A2A9D3J8</accession>
<feature type="transmembrane region" description="Helical" evidence="7">
    <location>
        <begin position="139"/>
        <end position="158"/>
    </location>
</feature>
<evidence type="ECO:0000313" key="9">
    <source>
        <dbReference type="EMBL" id="PFG20532.1"/>
    </source>
</evidence>
<evidence type="ECO:0000256" key="5">
    <source>
        <dbReference type="ARBA" id="ARBA00022989"/>
    </source>
</evidence>
<dbReference type="InterPro" id="IPR050171">
    <property type="entry name" value="MFS_Transporters"/>
</dbReference>
<evidence type="ECO:0000259" key="8">
    <source>
        <dbReference type="PROSITE" id="PS50850"/>
    </source>
</evidence>
<dbReference type="RefSeq" id="WP_098469489.1">
    <property type="nucleotide sequence ID" value="NZ_PDJD01000001.1"/>
</dbReference>
<evidence type="ECO:0000256" key="6">
    <source>
        <dbReference type="ARBA" id="ARBA00023136"/>
    </source>
</evidence>
<feature type="domain" description="Major facilitator superfamily (MFS) profile" evidence="8">
    <location>
        <begin position="1"/>
        <end position="389"/>
    </location>
</feature>
<evidence type="ECO:0000256" key="2">
    <source>
        <dbReference type="ARBA" id="ARBA00022448"/>
    </source>
</evidence>
<feature type="transmembrane region" description="Helical" evidence="7">
    <location>
        <begin position="45"/>
        <end position="65"/>
    </location>
</feature>
<name>A0A2A9D3J8_9MICO</name>
<dbReference type="Gene3D" id="1.20.1250.20">
    <property type="entry name" value="MFS general substrate transporter like domains"/>
    <property type="match status" value="2"/>
</dbReference>
<keyword evidence="10" id="KW-1185">Reference proteome</keyword>
<dbReference type="OrthoDB" id="3285241at2"/>
<dbReference type="EMBL" id="PDJD01000001">
    <property type="protein sequence ID" value="PFG20532.1"/>
    <property type="molecule type" value="Genomic_DNA"/>
</dbReference>
<feature type="transmembrane region" description="Helical" evidence="7">
    <location>
        <begin position="12"/>
        <end position="33"/>
    </location>
</feature>
<evidence type="ECO:0000256" key="3">
    <source>
        <dbReference type="ARBA" id="ARBA00022475"/>
    </source>
</evidence>